<proteinExistence type="predicted"/>
<evidence type="ECO:0000313" key="3">
    <source>
        <dbReference type="Proteomes" id="UP000824890"/>
    </source>
</evidence>
<feature type="region of interest" description="Disordered" evidence="1">
    <location>
        <begin position="1"/>
        <end position="45"/>
    </location>
</feature>
<protein>
    <submittedName>
        <fullName evidence="2">Uncharacterized protein</fullName>
    </submittedName>
</protein>
<feature type="compositionally biased region" description="Basic and acidic residues" evidence="1">
    <location>
        <begin position="198"/>
        <end position="216"/>
    </location>
</feature>
<dbReference type="Proteomes" id="UP000824890">
    <property type="component" value="Unassembled WGS sequence"/>
</dbReference>
<sequence length="216" mass="24444">MGSRRKLPGIENPHSHIQLEKPNSEFPFKLPPRKKTQTHSTKSQIKYHRETAYCSKMSHQETNQSEWERTEHTAYCRIQILRKKPCVISGHKRNNTIPGQRRRNRKRRFPIWHLRTLVKGVSESTRNTRFVNASGGSGGSSGCSEKRASSGMRGDKRGGGSGGGRKCAGGRRHAGEWRHNEGEESISAMEGSNRLNGKKTEQANKSCRGDPWRRLS</sequence>
<gene>
    <name evidence="2" type="ORF">HID58_061625</name>
</gene>
<feature type="region of interest" description="Disordered" evidence="1">
    <location>
        <begin position="128"/>
        <end position="216"/>
    </location>
</feature>
<organism evidence="2 3">
    <name type="scientific">Brassica napus</name>
    <name type="common">Rape</name>
    <dbReference type="NCBI Taxonomy" id="3708"/>
    <lineage>
        <taxon>Eukaryota</taxon>
        <taxon>Viridiplantae</taxon>
        <taxon>Streptophyta</taxon>
        <taxon>Embryophyta</taxon>
        <taxon>Tracheophyta</taxon>
        <taxon>Spermatophyta</taxon>
        <taxon>Magnoliopsida</taxon>
        <taxon>eudicotyledons</taxon>
        <taxon>Gunneridae</taxon>
        <taxon>Pentapetalae</taxon>
        <taxon>rosids</taxon>
        <taxon>malvids</taxon>
        <taxon>Brassicales</taxon>
        <taxon>Brassicaceae</taxon>
        <taxon>Brassiceae</taxon>
        <taxon>Brassica</taxon>
    </lineage>
</organism>
<feature type="compositionally biased region" description="Basic and acidic residues" evidence="1">
    <location>
        <begin position="173"/>
        <end position="182"/>
    </location>
</feature>
<dbReference type="EMBL" id="JAGKQM010000014">
    <property type="protein sequence ID" value="KAH0885529.1"/>
    <property type="molecule type" value="Genomic_DNA"/>
</dbReference>
<comment type="caution">
    <text evidence="2">The sequence shown here is derived from an EMBL/GenBank/DDBJ whole genome shotgun (WGS) entry which is preliminary data.</text>
</comment>
<feature type="compositionally biased region" description="Basic and acidic residues" evidence="1">
    <location>
        <begin position="13"/>
        <end position="23"/>
    </location>
</feature>
<name>A0ABQ7ZZ43_BRANA</name>
<evidence type="ECO:0000313" key="2">
    <source>
        <dbReference type="EMBL" id="KAH0885529.1"/>
    </source>
</evidence>
<evidence type="ECO:0000256" key="1">
    <source>
        <dbReference type="SAM" id="MobiDB-lite"/>
    </source>
</evidence>
<feature type="compositionally biased region" description="Basic and acidic residues" evidence="1">
    <location>
        <begin position="144"/>
        <end position="158"/>
    </location>
</feature>
<keyword evidence="3" id="KW-1185">Reference proteome</keyword>
<accession>A0ABQ7ZZ43</accession>
<reference evidence="2 3" key="1">
    <citation type="submission" date="2021-05" db="EMBL/GenBank/DDBJ databases">
        <title>Genome Assembly of Synthetic Allotetraploid Brassica napus Reveals Homoeologous Exchanges between Subgenomes.</title>
        <authorList>
            <person name="Davis J.T."/>
        </authorList>
    </citation>
    <scope>NUCLEOTIDE SEQUENCE [LARGE SCALE GENOMIC DNA]</scope>
    <source>
        <strain evidence="3">cv. Da-Ae</strain>
        <tissue evidence="2">Seedling</tissue>
    </source>
</reference>